<comment type="caution">
    <text evidence="2">The sequence shown here is derived from an EMBL/GenBank/DDBJ whole genome shotgun (WGS) entry which is preliminary data.</text>
</comment>
<evidence type="ECO:0000259" key="1">
    <source>
        <dbReference type="Pfam" id="PF01381"/>
    </source>
</evidence>
<dbReference type="Proteomes" id="UP001555826">
    <property type="component" value="Unassembled WGS sequence"/>
</dbReference>
<dbReference type="EMBL" id="JBFNQN010000001">
    <property type="protein sequence ID" value="MEW9263339.1"/>
    <property type="molecule type" value="Genomic_DNA"/>
</dbReference>
<sequence length="163" mass="18808">MENQTGADVFEMEARFAQMCRKRREELGWSQRELARRLTEDEGVSMHQSSIAKMERDDDERRPIRLAEAIALSLTLQVPVWPLFIDVEKSRQKVLEDLSDRRQEHVKTMALFEAHIADLDAEMTRLAMFDNLLISPAVDAVTRAAARLLQDEDGTRGEHQEET</sequence>
<dbReference type="Pfam" id="PF01381">
    <property type="entry name" value="HTH_3"/>
    <property type="match status" value="1"/>
</dbReference>
<dbReference type="RefSeq" id="WP_367635929.1">
    <property type="nucleotide sequence ID" value="NZ_JBFNQN010000001.1"/>
</dbReference>
<proteinExistence type="predicted"/>
<evidence type="ECO:0000313" key="3">
    <source>
        <dbReference type="Proteomes" id="UP001555826"/>
    </source>
</evidence>
<dbReference type="CDD" id="cd00093">
    <property type="entry name" value="HTH_XRE"/>
    <property type="match status" value="1"/>
</dbReference>
<dbReference type="InterPro" id="IPR010982">
    <property type="entry name" value="Lambda_DNA-bd_dom_sf"/>
</dbReference>
<accession>A0ABV3P137</accession>
<dbReference type="Gene3D" id="1.10.260.40">
    <property type="entry name" value="lambda repressor-like DNA-binding domains"/>
    <property type="match status" value="1"/>
</dbReference>
<dbReference type="InterPro" id="IPR001387">
    <property type="entry name" value="Cro/C1-type_HTH"/>
</dbReference>
<organism evidence="2 3">
    <name type="scientific">Kineococcus endophyticus</name>
    <dbReference type="NCBI Taxonomy" id="1181883"/>
    <lineage>
        <taxon>Bacteria</taxon>
        <taxon>Bacillati</taxon>
        <taxon>Actinomycetota</taxon>
        <taxon>Actinomycetes</taxon>
        <taxon>Kineosporiales</taxon>
        <taxon>Kineosporiaceae</taxon>
        <taxon>Kineococcus</taxon>
    </lineage>
</organism>
<keyword evidence="3" id="KW-1185">Reference proteome</keyword>
<gene>
    <name evidence="2" type="ORF">AB1207_01135</name>
</gene>
<name>A0ABV3P137_9ACTN</name>
<protein>
    <submittedName>
        <fullName evidence="2">Helix-turn-helix transcriptional regulator</fullName>
    </submittedName>
</protein>
<reference evidence="2 3" key="1">
    <citation type="submission" date="2024-07" db="EMBL/GenBank/DDBJ databases">
        <authorList>
            <person name="Thanompreechachai J."/>
            <person name="Duangmal K."/>
        </authorList>
    </citation>
    <scope>NUCLEOTIDE SEQUENCE [LARGE SCALE GENOMIC DNA]</scope>
    <source>
        <strain evidence="2 3">KCTC 19886</strain>
    </source>
</reference>
<feature type="domain" description="HTH cro/C1-type" evidence="1">
    <location>
        <begin position="21"/>
        <end position="79"/>
    </location>
</feature>
<evidence type="ECO:0000313" key="2">
    <source>
        <dbReference type="EMBL" id="MEW9263339.1"/>
    </source>
</evidence>
<dbReference type="SUPFAM" id="SSF47413">
    <property type="entry name" value="lambda repressor-like DNA-binding domains"/>
    <property type="match status" value="1"/>
</dbReference>